<evidence type="ECO:0000313" key="2">
    <source>
        <dbReference type="Proteomes" id="UP000053899"/>
    </source>
</evidence>
<accession>I4Z5V3</accession>
<gene>
    <name evidence="1" type="ORF">LepocDRAFT_00003270</name>
</gene>
<protein>
    <submittedName>
        <fullName evidence="1">Uncharacterized protein</fullName>
    </submittedName>
</protein>
<organism evidence="1 2">
    <name type="scientific">Leptothrix ochracea L12</name>
    <dbReference type="NCBI Taxonomy" id="735332"/>
    <lineage>
        <taxon>Bacteria</taxon>
        <taxon>Pseudomonadati</taxon>
        <taxon>Pseudomonadota</taxon>
        <taxon>Betaproteobacteria</taxon>
        <taxon>Burkholderiales</taxon>
        <taxon>Sphaerotilaceae</taxon>
        <taxon>Leptothrix</taxon>
    </lineage>
</organism>
<keyword evidence="2" id="KW-1185">Reference proteome</keyword>
<dbReference type="Proteomes" id="UP000053899">
    <property type="component" value="Unassembled WGS sequence"/>
</dbReference>
<evidence type="ECO:0000313" key="1">
    <source>
        <dbReference type="EMBL" id="EIM31595.1"/>
    </source>
</evidence>
<reference evidence="1 2" key="1">
    <citation type="submission" date="2012-04" db="EMBL/GenBank/DDBJ databases">
        <title>Improved High-Quality Draft sequence of Leptothrix ochracea L12.</title>
        <authorList>
            <consortium name="US DOE Joint Genome Institute"/>
            <person name="Lucas S."/>
            <person name="Han J."/>
            <person name="Lapidus A."/>
            <person name="Cheng J.-F."/>
            <person name="Goodwin L."/>
            <person name="Pitluck S."/>
            <person name="Peters L."/>
            <person name="Zeytun A."/>
            <person name="Detter J.C."/>
            <person name="Han C."/>
            <person name="Tapia R."/>
            <person name="Land M."/>
            <person name="Hauser L."/>
            <person name="Kyrpides N."/>
            <person name="Ivanova N."/>
            <person name="Pagani I."/>
            <person name="Stepanauskas R."/>
            <person name="Masland D."/>
            <person name="Poulton N."/>
            <person name="Emerson D."/>
            <person name="Fleming E."/>
            <person name="Woyke T."/>
        </authorList>
    </citation>
    <scope>NUCLEOTIDE SEQUENCE [LARGE SCALE GENOMIC DNA]</scope>
    <source>
        <strain evidence="1 2">L12</strain>
    </source>
</reference>
<dbReference type="HOGENOM" id="CLU_2167865_0_0_4"/>
<sequence>MRLIHLGFGRPNLNLGKGWLLDRFSCQSWNLHWWRCGKGCADWDNRWWRDGGCRSGWKFLGLNDLKIIESPSSWNGWQAHRLPHLRPIDAPLETLGVILGLGSRCCQTKP</sequence>
<dbReference type="AlphaFoldDB" id="I4Z5V3"/>
<dbReference type="EMBL" id="JH660675">
    <property type="protein sequence ID" value="EIM31595.1"/>
    <property type="molecule type" value="Genomic_DNA"/>
</dbReference>
<name>I4Z5V3_9BURK</name>
<proteinExistence type="predicted"/>